<organism evidence="2 3">
    <name type="scientific">Salinirubellus salinus</name>
    <dbReference type="NCBI Taxonomy" id="1364945"/>
    <lineage>
        <taxon>Archaea</taxon>
        <taxon>Methanobacteriati</taxon>
        <taxon>Methanobacteriota</taxon>
        <taxon>Stenosarchaea group</taxon>
        <taxon>Halobacteria</taxon>
        <taxon>Halobacteriales</taxon>
        <taxon>Natronomonadaceae</taxon>
        <taxon>Salinirubellus</taxon>
    </lineage>
</organism>
<name>A0A9E7R230_9EURY</name>
<evidence type="ECO:0000313" key="2">
    <source>
        <dbReference type="EMBL" id="UWM54284.1"/>
    </source>
</evidence>
<proteinExistence type="predicted"/>
<sequence>MVWHVYTEDWEETRAAFLEFVEERRAAEAGETTPGHLSDEPTDDDDYDLVTDGGEASGAR</sequence>
<dbReference type="RefSeq" id="WP_260593289.1">
    <property type="nucleotide sequence ID" value="NZ_CP104003.1"/>
</dbReference>
<keyword evidence="3" id="KW-1185">Reference proteome</keyword>
<reference evidence="2" key="1">
    <citation type="submission" date="2022-09" db="EMBL/GenBank/DDBJ databases">
        <title>Diverse halophilic archaea isolated from saline environments.</title>
        <authorList>
            <person name="Cui H.-L."/>
        </authorList>
    </citation>
    <scope>NUCLEOTIDE SEQUENCE</scope>
    <source>
        <strain evidence="2">ZS-35-S2</strain>
    </source>
</reference>
<dbReference type="AlphaFoldDB" id="A0A9E7R230"/>
<dbReference type="GeneID" id="74944651"/>
<dbReference type="EMBL" id="CP104003">
    <property type="protein sequence ID" value="UWM54284.1"/>
    <property type="molecule type" value="Genomic_DNA"/>
</dbReference>
<protein>
    <submittedName>
        <fullName evidence="2">Uncharacterized protein</fullName>
    </submittedName>
</protein>
<dbReference type="KEGG" id="ssai:N0B31_19475"/>
<feature type="region of interest" description="Disordered" evidence="1">
    <location>
        <begin position="25"/>
        <end position="60"/>
    </location>
</feature>
<accession>A0A9E7R230</accession>
<evidence type="ECO:0000313" key="3">
    <source>
        <dbReference type="Proteomes" id="UP001057580"/>
    </source>
</evidence>
<feature type="compositionally biased region" description="Acidic residues" evidence="1">
    <location>
        <begin position="40"/>
        <end position="49"/>
    </location>
</feature>
<gene>
    <name evidence="2" type="ORF">N0B31_19475</name>
</gene>
<dbReference type="Proteomes" id="UP001057580">
    <property type="component" value="Chromosome"/>
</dbReference>
<evidence type="ECO:0000256" key="1">
    <source>
        <dbReference type="SAM" id="MobiDB-lite"/>
    </source>
</evidence>